<feature type="domain" description="EF-hand" evidence="4">
    <location>
        <begin position="31"/>
        <end position="66"/>
    </location>
</feature>
<evidence type="ECO:0000313" key="5">
    <source>
        <dbReference type="EMBL" id="CAD7242635.1"/>
    </source>
</evidence>
<dbReference type="PANTHER" id="PTHR34524">
    <property type="entry name" value="CALCYPHOSIN"/>
    <property type="match status" value="1"/>
</dbReference>
<dbReference type="OrthoDB" id="444540at2759"/>
<dbReference type="PROSITE" id="PS00018">
    <property type="entry name" value="EF_HAND_1"/>
    <property type="match status" value="2"/>
</dbReference>
<dbReference type="EMBL" id="CAJPEV010000297">
    <property type="protein sequence ID" value="CAG0883623.1"/>
    <property type="molecule type" value="Genomic_DNA"/>
</dbReference>
<evidence type="ECO:0000259" key="4">
    <source>
        <dbReference type="PROSITE" id="PS50222"/>
    </source>
</evidence>
<dbReference type="Pfam" id="PF13499">
    <property type="entry name" value="EF-hand_7"/>
    <property type="match status" value="2"/>
</dbReference>
<sequence length="164" mass="18772">MTVFRLMDNDKSHALSFDEFNNGLKDQGLKLEDDEVHAIFDQIDNGGSGTIDYEEFLRQVRPPMNDARKKVVEQAFQKMDTSGDGTISVEDLRKVYNVSSHPQYQSGQMSDDQIINKFLGKFEEHGTVDGKVTKEEFLDYYSGISASIDTDIYFDLMMRNAYKL</sequence>
<dbReference type="SUPFAM" id="SSF47473">
    <property type="entry name" value="EF-hand"/>
    <property type="match status" value="1"/>
</dbReference>
<dbReference type="InterPro" id="IPR018247">
    <property type="entry name" value="EF_Hand_1_Ca_BS"/>
</dbReference>
<dbReference type="InterPro" id="IPR011992">
    <property type="entry name" value="EF-hand-dom_pair"/>
</dbReference>
<name>A0A7R8X8N0_9CRUS</name>
<dbReference type="Proteomes" id="UP000677054">
    <property type="component" value="Unassembled WGS sequence"/>
</dbReference>
<evidence type="ECO:0000313" key="6">
    <source>
        <dbReference type="Proteomes" id="UP000677054"/>
    </source>
</evidence>
<dbReference type="PANTHER" id="PTHR34524:SF6">
    <property type="entry name" value="CALCYPHOSINE LIKE"/>
    <property type="match status" value="1"/>
</dbReference>
<keyword evidence="1" id="KW-0479">Metal-binding</keyword>
<keyword evidence="6" id="KW-1185">Reference proteome</keyword>
<keyword evidence="3" id="KW-0106">Calcium</keyword>
<proteinExistence type="predicted"/>
<dbReference type="AlphaFoldDB" id="A0A7R8X8N0"/>
<evidence type="ECO:0000256" key="1">
    <source>
        <dbReference type="ARBA" id="ARBA00022723"/>
    </source>
</evidence>
<dbReference type="GO" id="GO:0005509">
    <property type="term" value="F:calcium ion binding"/>
    <property type="evidence" value="ECO:0007669"/>
    <property type="project" value="InterPro"/>
</dbReference>
<accession>A0A7R8X8N0</accession>
<organism evidence="5">
    <name type="scientific">Darwinula stevensoni</name>
    <dbReference type="NCBI Taxonomy" id="69355"/>
    <lineage>
        <taxon>Eukaryota</taxon>
        <taxon>Metazoa</taxon>
        <taxon>Ecdysozoa</taxon>
        <taxon>Arthropoda</taxon>
        <taxon>Crustacea</taxon>
        <taxon>Oligostraca</taxon>
        <taxon>Ostracoda</taxon>
        <taxon>Podocopa</taxon>
        <taxon>Podocopida</taxon>
        <taxon>Darwinulocopina</taxon>
        <taxon>Darwinuloidea</taxon>
        <taxon>Darwinulidae</taxon>
        <taxon>Darwinula</taxon>
    </lineage>
</organism>
<dbReference type="SMART" id="SM00054">
    <property type="entry name" value="EFh"/>
    <property type="match status" value="3"/>
</dbReference>
<dbReference type="PROSITE" id="PS50222">
    <property type="entry name" value="EF_HAND_2"/>
    <property type="match status" value="3"/>
</dbReference>
<dbReference type="Gene3D" id="1.10.238.10">
    <property type="entry name" value="EF-hand"/>
    <property type="match status" value="2"/>
</dbReference>
<protein>
    <recommendedName>
        <fullName evidence="4">EF-hand domain-containing protein</fullName>
    </recommendedName>
</protein>
<gene>
    <name evidence="5" type="ORF">DSTB1V02_LOCUS2591</name>
</gene>
<evidence type="ECO:0000256" key="3">
    <source>
        <dbReference type="ARBA" id="ARBA00022837"/>
    </source>
</evidence>
<feature type="domain" description="EF-hand" evidence="4">
    <location>
        <begin position="1"/>
        <end position="30"/>
    </location>
</feature>
<dbReference type="InterPro" id="IPR051581">
    <property type="entry name" value="Ca-bind"/>
</dbReference>
<dbReference type="CDD" id="cd00051">
    <property type="entry name" value="EFh"/>
    <property type="match status" value="1"/>
</dbReference>
<keyword evidence="2" id="KW-0677">Repeat</keyword>
<feature type="domain" description="EF-hand" evidence="4">
    <location>
        <begin position="67"/>
        <end position="102"/>
    </location>
</feature>
<reference evidence="5" key="1">
    <citation type="submission" date="2020-11" db="EMBL/GenBank/DDBJ databases">
        <authorList>
            <person name="Tran Van P."/>
        </authorList>
    </citation>
    <scope>NUCLEOTIDE SEQUENCE</scope>
</reference>
<dbReference type="EMBL" id="LR899814">
    <property type="protein sequence ID" value="CAD7242635.1"/>
    <property type="molecule type" value="Genomic_DNA"/>
</dbReference>
<dbReference type="InterPro" id="IPR002048">
    <property type="entry name" value="EF_hand_dom"/>
</dbReference>
<evidence type="ECO:0000256" key="2">
    <source>
        <dbReference type="ARBA" id="ARBA00022737"/>
    </source>
</evidence>